<reference evidence="1" key="1">
    <citation type="submission" date="2023-10" db="EMBL/GenBank/DDBJ databases">
        <authorList>
            <person name="Chen Y."/>
            <person name="Shah S."/>
            <person name="Dougan E. K."/>
            <person name="Thang M."/>
            <person name="Chan C."/>
        </authorList>
    </citation>
    <scope>NUCLEOTIDE SEQUENCE [LARGE SCALE GENOMIC DNA]</scope>
</reference>
<proteinExistence type="predicted"/>
<organism evidence="1 2">
    <name type="scientific">Prorocentrum cordatum</name>
    <dbReference type="NCBI Taxonomy" id="2364126"/>
    <lineage>
        <taxon>Eukaryota</taxon>
        <taxon>Sar</taxon>
        <taxon>Alveolata</taxon>
        <taxon>Dinophyceae</taxon>
        <taxon>Prorocentrales</taxon>
        <taxon>Prorocentraceae</taxon>
        <taxon>Prorocentrum</taxon>
    </lineage>
</organism>
<evidence type="ECO:0000313" key="1">
    <source>
        <dbReference type="EMBL" id="CAK0819784.1"/>
    </source>
</evidence>
<accession>A0ABN9RM82</accession>
<dbReference type="EMBL" id="CAUYUJ010007169">
    <property type="protein sequence ID" value="CAK0819784.1"/>
    <property type="molecule type" value="Genomic_DNA"/>
</dbReference>
<dbReference type="Proteomes" id="UP001189429">
    <property type="component" value="Unassembled WGS sequence"/>
</dbReference>
<protein>
    <submittedName>
        <fullName evidence="1">Uncharacterized protein</fullName>
    </submittedName>
</protein>
<name>A0ABN9RM82_9DINO</name>
<gene>
    <name evidence="1" type="ORF">PCOR1329_LOCUS21694</name>
</gene>
<keyword evidence="2" id="KW-1185">Reference proteome</keyword>
<sequence>MNKMRTKLAGRIGQLANIIRRSLTNSRMNMDATAQFSQKYLSSAESIKMGDTGPSVEEAAPPVVPKDAQIVADPLQAQQHVAVYAEGTVQQQTKGRKPHLHTTGHVHADADHQDRHLHLDMWEVQRDPRHHHRHHYRRACRPRHFQPYAAAP</sequence>
<evidence type="ECO:0000313" key="2">
    <source>
        <dbReference type="Proteomes" id="UP001189429"/>
    </source>
</evidence>
<comment type="caution">
    <text evidence="1">The sequence shown here is derived from an EMBL/GenBank/DDBJ whole genome shotgun (WGS) entry which is preliminary data.</text>
</comment>